<organism evidence="2 3">
    <name type="scientific">Echinicola vietnamensis (strain DSM 17526 / LMG 23754 / KMM 6221)</name>
    <dbReference type="NCBI Taxonomy" id="926556"/>
    <lineage>
        <taxon>Bacteria</taxon>
        <taxon>Pseudomonadati</taxon>
        <taxon>Bacteroidota</taxon>
        <taxon>Cytophagia</taxon>
        <taxon>Cytophagales</taxon>
        <taxon>Cyclobacteriaceae</taxon>
        <taxon>Echinicola</taxon>
    </lineage>
</organism>
<proteinExistence type="predicted"/>
<evidence type="ECO:0000313" key="2">
    <source>
        <dbReference type="EMBL" id="AGA76505.1"/>
    </source>
</evidence>
<sequence length="362" mass="41196">MSVVKIIIKGVLSLVLLGCVVGAQAQDTSPYLVLKPGDQRIRPTEFFVFEVQDIRAIQANIGEIFTSSRSPKKEPLKLKGGVAVGVKDFISGTVSTDRSKRPVVIQVQKMNVQEKQGAEGRVKGQIDLTLRFMLKGDSLVHLLDYEGGARYTRSLGRYGVIGDAMQQSLGNGLTYFNEWINQQAPRNIKLAKGVKLEIKDYPLKERGDTVFYHSERKLDWDDFKARPHFGSDYAASIFTSFAWEGDPVVEDGDVKLVLVVKVFMLKSSSWARSSRKDGYGLNHEQRHFDITKIVVERFKEKIRAMSLTPQDYDGRIGYLYIETYREMNTLQEAYDDETDHGRNSEAQEKWNDYIDQELAKYQ</sequence>
<feature type="chain" id="PRO_5003941859" evidence="1">
    <location>
        <begin position="26"/>
        <end position="362"/>
    </location>
</feature>
<protein>
    <submittedName>
        <fullName evidence="2">Uncharacterized protein</fullName>
    </submittedName>
</protein>
<dbReference type="PATRIC" id="fig|926556.3.peg.211"/>
<name>L0FV29_ECHVK</name>
<dbReference type="eggNOG" id="COG5661">
    <property type="taxonomic scope" value="Bacteria"/>
</dbReference>
<keyword evidence="1" id="KW-0732">Signal</keyword>
<dbReference type="Proteomes" id="UP000010796">
    <property type="component" value="Chromosome"/>
</dbReference>
<keyword evidence="3" id="KW-1185">Reference proteome</keyword>
<evidence type="ECO:0000313" key="3">
    <source>
        <dbReference type="Proteomes" id="UP000010796"/>
    </source>
</evidence>
<gene>
    <name evidence="2" type="ordered locus">Echvi_0209</name>
</gene>
<dbReference type="AlphaFoldDB" id="L0FV29"/>
<dbReference type="HOGENOM" id="CLU_782422_0_0_10"/>
<reference evidence="3" key="1">
    <citation type="submission" date="2012-02" db="EMBL/GenBank/DDBJ databases">
        <title>The complete genome of Echinicola vietnamensis DSM 17526.</title>
        <authorList>
            <person name="Lucas S."/>
            <person name="Copeland A."/>
            <person name="Lapidus A."/>
            <person name="Glavina del Rio T."/>
            <person name="Dalin E."/>
            <person name="Tice H."/>
            <person name="Bruce D."/>
            <person name="Goodwin L."/>
            <person name="Pitluck S."/>
            <person name="Peters L."/>
            <person name="Ovchinnikova G."/>
            <person name="Teshima H."/>
            <person name="Kyrpides N."/>
            <person name="Mavromatis K."/>
            <person name="Ivanova N."/>
            <person name="Brettin T."/>
            <person name="Detter J.C."/>
            <person name="Han C."/>
            <person name="Larimer F."/>
            <person name="Land M."/>
            <person name="Hauser L."/>
            <person name="Markowitz V."/>
            <person name="Cheng J.-F."/>
            <person name="Hugenholtz P."/>
            <person name="Woyke T."/>
            <person name="Wu D."/>
            <person name="Brambilla E."/>
            <person name="Klenk H.-P."/>
            <person name="Eisen J.A."/>
        </authorList>
    </citation>
    <scope>NUCLEOTIDE SEQUENCE [LARGE SCALE GENOMIC DNA]</scope>
    <source>
        <strain evidence="3">DSM 17526 / LMG 23754 / KMM 6221</strain>
    </source>
</reference>
<dbReference type="EMBL" id="CP003346">
    <property type="protein sequence ID" value="AGA76505.1"/>
    <property type="molecule type" value="Genomic_DNA"/>
</dbReference>
<feature type="signal peptide" evidence="1">
    <location>
        <begin position="1"/>
        <end position="25"/>
    </location>
</feature>
<evidence type="ECO:0000256" key="1">
    <source>
        <dbReference type="SAM" id="SignalP"/>
    </source>
</evidence>
<accession>L0FV29</accession>
<dbReference type="KEGG" id="evi:Echvi_0209"/>
<dbReference type="STRING" id="926556.Echvi_0209"/>